<feature type="compositionally biased region" description="Basic and acidic residues" evidence="1">
    <location>
        <begin position="75"/>
        <end position="88"/>
    </location>
</feature>
<evidence type="ECO:0000313" key="3">
    <source>
        <dbReference type="EMBL" id="EWY41154.1"/>
    </source>
</evidence>
<accession>W9H554</accession>
<dbReference type="RefSeq" id="WP_037450025.1">
    <property type="nucleotide sequence ID" value="NZ_AVFL01000005.1"/>
</dbReference>
<feature type="transmembrane region" description="Helical" evidence="2">
    <location>
        <begin position="5"/>
        <end position="26"/>
    </location>
</feature>
<feature type="transmembrane region" description="Helical" evidence="2">
    <location>
        <begin position="46"/>
        <end position="66"/>
    </location>
</feature>
<evidence type="ECO:0000256" key="2">
    <source>
        <dbReference type="SAM" id="Phobius"/>
    </source>
</evidence>
<comment type="caution">
    <text evidence="3">The sequence shown here is derived from an EMBL/GenBank/DDBJ whole genome shotgun (WGS) entry which is preliminary data.</text>
</comment>
<keyword evidence="2" id="KW-0472">Membrane</keyword>
<dbReference type="InterPro" id="IPR046093">
    <property type="entry name" value="DUF6111"/>
</dbReference>
<dbReference type="Proteomes" id="UP000019486">
    <property type="component" value="Unassembled WGS sequence"/>
</dbReference>
<organism evidence="3 4">
    <name type="scientific">Skermanella stibiiresistens SB22</name>
    <dbReference type="NCBI Taxonomy" id="1385369"/>
    <lineage>
        <taxon>Bacteria</taxon>
        <taxon>Pseudomonadati</taxon>
        <taxon>Pseudomonadota</taxon>
        <taxon>Alphaproteobacteria</taxon>
        <taxon>Rhodospirillales</taxon>
        <taxon>Azospirillaceae</taxon>
        <taxon>Skermanella</taxon>
    </lineage>
</organism>
<evidence type="ECO:0000256" key="1">
    <source>
        <dbReference type="SAM" id="MobiDB-lite"/>
    </source>
</evidence>
<name>W9H554_9PROT</name>
<dbReference type="Pfam" id="PF19606">
    <property type="entry name" value="DUF6111"/>
    <property type="match status" value="1"/>
</dbReference>
<reference evidence="3 4" key="1">
    <citation type="submission" date="2013-08" db="EMBL/GenBank/DDBJ databases">
        <title>The genome sequence of Skermanella stibiiresistens.</title>
        <authorList>
            <person name="Zhu W."/>
            <person name="Wang G."/>
        </authorList>
    </citation>
    <scope>NUCLEOTIDE SEQUENCE [LARGE SCALE GENOMIC DNA]</scope>
    <source>
        <strain evidence="3 4">SB22</strain>
    </source>
</reference>
<keyword evidence="2" id="KW-1133">Transmembrane helix</keyword>
<keyword evidence="2" id="KW-0812">Transmembrane</keyword>
<keyword evidence="4" id="KW-1185">Reference proteome</keyword>
<gene>
    <name evidence="3" type="ORF">N825_31335</name>
</gene>
<dbReference type="EMBL" id="AVFL01000005">
    <property type="protein sequence ID" value="EWY41154.1"/>
    <property type="molecule type" value="Genomic_DNA"/>
</dbReference>
<proteinExistence type="predicted"/>
<feature type="region of interest" description="Disordered" evidence="1">
    <location>
        <begin position="75"/>
        <end position="100"/>
    </location>
</feature>
<dbReference type="AlphaFoldDB" id="W9H554"/>
<protein>
    <submittedName>
        <fullName evidence="3">Uncharacterized protein</fullName>
    </submittedName>
</protein>
<evidence type="ECO:0000313" key="4">
    <source>
        <dbReference type="Proteomes" id="UP000019486"/>
    </source>
</evidence>
<sequence length="100" mass="10349">MLRQILLIVLPLMLPTLVYMAYVLVVRGKGAESGATTAPWLAGAPWAGLLVGGVALAGVSLVTLALTSGHPKTETYHPAHLTDGHVVRGETTPSSPTPGR</sequence>
<dbReference type="STRING" id="1385369.N825_31335"/>